<gene>
    <name evidence="2 4" type="ORF">BDZ99DRAFT_468788</name>
</gene>
<dbReference type="AlphaFoldDB" id="A0A6A6Y1Y5"/>
<protein>
    <submittedName>
        <fullName evidence="2 4">Uncharacterized protein</fullName>
    </submittedName>
</protein>
<dbReference type="OrthoDB" id="10679351at2759"/>
<feature type="compositionally biased region" description="Low complexity" evidence="1">
    <location>
        <begin position="70"/>
        <end position="82"/>
    </location>
</feature>
<reference evidence="4" key="3">
    <citation type="submission" date="2025-04" db="UniProtKB">
        <authorList>
            <consortium name="RefSeq"/>
        </authorList>
    </citation>
    <scope>IDENTIFICATION</scope>
    <source>
        <strain evidence="4">CBS 304.34</strain>
    </source>
</reference>
<evidence type="ECO:0000313" key="3">
    <source>
        <dbReference type="Proteomes" id="UP000504636"/>
    </source>
</evidence>
<dbReference type="GeneID" id="54462237"/>
<evidence type="ECO:0000256" key="1">
    <source>
        <dbReference type="SAM" id="MobiDB-lite"/>
    </source>
</evidence>
<reference evidence="4" key="2">
    <citation type="submission" date="2020-04" db="EMBL/GenBank/DDBJ databases">
        <authorList>
            <consortium name="NCBI Genome Project"/>
        </authorList>
    </citation>
    <scope>NUCLEOTIDE SEQUENCE</scope>
    <source>
        <strain evidence="4">CBS 304.34</strain>
    </source>
</reference>
<keyword evidence="3" id="KW-1185">Reference proteome</keyword>
<dbReference type="Proteomes" id="UP000504636">
    <property type="component" value="Unplaced"/>
</dbReference>
<name>A0A6A6Y1Y5_9PEZI</name>
<reference evidence="2 4" key="1">
    <citation type="journal article" date="2020" name="Stud. Mycol.">
        <title>101 Dothideomycetes genomes: a test case for predicting lifestyles and emergence of pathogens.</title>
        <authorList>
            <person name="Haridas S."/>
            <person name="Albert R."/>
            <person name="Binder M."/>
            <person name="Bloem J."/>
            <person name="Labutti K."/>
            <person name="Salamov A."/>
            <person name="Andreopoulos B."/>
            <person name="Baker S."/>
            <person name="Barry K."/>
            <person name="Bills G."/>
            <person name="Bluhm B."/>
            <person name="Cannon C."/>
            <person name="Castanera R."/>
            <person name="Culley D."/>
            <person name="Daum C."/>
            <person name="Ezra D."/>
            <person name="Gonzalez J."/>
            <person name="Henrissat B."/>
            <person name="Kuo A."/>
            <person name="Liang C."/>
            <person name="Lipzen A."/>
            <person name="Lutzoni F."/>
            <person name="Magnuson J."/>
            <person name="Mondo S."/>
            <person name="Nolan M."/>
            <person name="Ohm R."/>
            <person name="Pangilinan J."/>
            <person name="Park H.-J."/>
            <person name="Ramirez L."/>
            <person name="Alfaro M."/>
            <person name="Sun H."/>
            <person name="Tritt A."/>
            <person name="Yoshinaga Y."/>
            <person name="Zwiers L.-H."/>
            <person name="Turgeon B."/>
            <person name="Goodwin S."/>
            <person name="Spatafora J."/>
            <person name="Crous P."/>
            <person name="Grigoriev I."/>
        </authorList>
    </citation>
    <scope>NUCLEOTIDE SEQUENCE</scope>
    <source>
        <strain evidence="2 4">CBS 304.34</strain>
    </source>
</reference>
<feature type="region of interest" description="Disordered" evidence="1">
    <location>
        <begin position="66"/>
        <end position="102"/>
    </location>
</feature>
<accession>A0A6A6Y1Y5</accession>
<evidence type="ECO:0000313" key="2">
    <source>
        <dbReference type="EMBL" id="KAF2802568.1"/>
    </source>
</evidence>
<proteinExistence type="predicted"/>
<dbReference type="EMBL" id="MU003722">
    <property type="protein sequence ID" value="KAF2802568.1"/>
    <property type="molecule type" value="Genomic_DNA"/>
</dbReference>
<organism evidence="2">
    <name type="scientific">Mytilinidion resinicola</name>
    <dbReference type="NCBI Taxonomy" id="574789"/>
    <lineage>
        <taxon>Eukaryota</taxon>
        <taxon>Fungi</taxon>
        <taxon>Dikarya</taxon>
        <taxon>Ascomycota</taxon>
        <taxon>Pezizomycotina</taxon>
        <taxon>Dothideomycetes</taxon>
        <taxon>Pleosporomycetidae</taxon>
        <taxon>Mytilinidiales</taxon>
        <taxon>Mytilinidiaceae</taxon>
        <taxon>Mytilinidion</taxon>
    </lineage>
</organism>
<sequence>MIWQINQQLRRKRENISVADYQTFGEELVSELWKGRMDWATALEHFFTFIGQHGRATQIGVTASAPPVPHAVQQPQQQQTSAPAPPTANNIERPKQDTMPSPPHATAIIDQERVAQREILKNRLEKVAGERPEAALQLAFRLEIKIYGESKHDLANYRRLIKYESVTETKFNKWYEEWMESDSGEDMDISGRR</sequence>
<evidence type="ECO:0000313" key="4">
    <source>
        <dbReference type="RefSeq" id="XP_033569532.1"/>
    </source>
</evidence>
<dbReference type="RefSeq" id="XP_033569532.1">
    <property type="nucleotide sequence ID" value="XM_033721344.1"/>
</dbReference>